<dbReference type="STRING" id="658187.LDG_8739"/>
<name>G9ETV3_9GAMM</name>
<evidence type="ECO:0000313" key="1">
    <source>
        <dbReference type="EMBL" id="EHL29304.1"/>
    </source>
</evidence>
<dbReference type="HOGENOM" id="CLU_057120_0_0_6"/>
<organism evidence="1 2">
    <name type="scientific">Legionella drancourtii LLAP12</name>
    <dbReference type="NCBI Taxonomy" id="658187"/>
    <lineage>
        <taxon>Bacteria</taxon>
        <taxon>Pseudomonadati</taxon>
        <taxon>Pseudomonadota</taxon>
        <taxon>Gammaproteobacteria</taxon>
        <taxon>Legionellales</taxon>
        <taxon>Legionellaceae</taxon>
        <taxon>Legionella</taxon>
    </lineage>
</organism>
<gene>
    <name evidence="1" type="ORF">LDG_8739</name>
</gene>
<evidence type="ECO:0008006" key="3">
    <source>
        <dbReference type="Google" id="ProtNLM"/>
    </source>
</evidence>
<dbReference type="InParanoid" id="G9ETV3"/>
<accession>G9ETV3</accession>
<sequence length="391" mass="45408">MANKLLIVIPGVIPTVEIIVRTLKHMGSHYQLNVVLASKIKIQDILSDEYLILFIRICDPSFKPILNLMKQYNIKYYYYLDDNFWEIGKGKGALAECYSNPQLIKTLNGFIRNAHLVITGSENLKKYIITKNQNVISMKAAFDFELIDNLQKMPKSEKVKILYSGSLHREQDFSVVIPALKRILQEYSEQVVIYFNGFVPGELKTYTNVVYDENFYSYDCYIKKQFQMNYDIGIAPLHNGLSSQAKSNLKYREYGACGIAGIYSNIPPYSDCITHLENGFLVEHNEDAWYHALKELIANQALREKMVLNAFNDVHANYNHGQIAEDWSKQFHSISKRRVKKSVTLMRCFSIKAEQKLLAVKYKIKRVGDYYKSYGLNYTCRKIVRNIWSRQ</sequence>
<dbReference type="AlphaFoldDB" id="G9ETV3"/>
<dbReference type="EMBL" id="JH413848">
    <property type="protein sequence ID" value="EHL29304.1"/>
    <property type="molecule type" value="Genomic_DNA"/>
</dbReference>
<dbReference type="Pfam" id="PF13692">
    <property type="entry name" value="Glyco_trans_1_4"/>
    <property type="match status" value="1"/>
</dbReference>
<evidence type="ECO:0000313" key="2">
    <source>
        <dbReference type="Proteomes" id="UP000002770"/>
    </source>
</evidence>
<dbReference type="Gene3D" id="3.40.50.2000">
    <property type="entry name" value="Glycogen Phosphorylase B"/>
    <property type="match status" value="1"/>
</dbReference>
<protein>
    <recommendedName>
        <fullName evidence="3">Glycosyl transferase family 1 domain-containing protein</fullName>
    </recommendedName>
</protein>
<dbReference type="eggNOG" id="COG0438">
    <property type="taxonomic scope" value="Bacteria"/>
</dbReference>
<proteinExistence type="predicted"/>
<dbReference type="RefSeq" id="WP_006872607.1">
    <property type="nucleotide sequence ID" value="NZ_JH413848.1"/>
</dbReference>
<reference evidence="1 2" key="1">
    <citation type="journal article" date="2011" name="BMC Genomics">
        <title>Insight into cross-talk between intra-amoebal pathogens.</title>
        <authorList>
            <person name="Gimenez G."/>
            <person name="Bertelli C."/>
            <person name="Moliner C."/>
            <person name="Robert C."/>
            <person name="Raoult D."/>
            <person name="Fournier P.E."/>
            <person name="Greub G."/>
        </authorList>
    </citation>
    <scope>NUCLEOTIDE SEQUENCE [LARGE SCALE GENOMIC DNA]</scope>
    <source>
        <strain evidence="1 2">LLAP12</strain>
    </source>
</reference>
<dbReference type="SUPFAM" id="SSF53756">
    <property type="entry name" value="UDP-Glycosyltransferase/glycogen phosphorylase"/>
    <property type="match status" value="1"/>
</dbReference>
<keyword evidence="2" id="KW-1185">Reference proteome</keyword>
<dbReference type="OrthoDB" id="7593532at2"/>
<dbReference type="Proteomes" id="UP000002770">
    <property type="component" value="Unassembled WGS sequence"/>
</dbReference>